<name>A0A9X2DN02_9BACI</name>
<feature type="signal peptide" evidence="2">
    <location>
        <begin position="1"/>
        <end position="19"/>
    </location>
</feature>
<proteinExistence type="predicted"/>
<keyword evidence="2" id="KW-0732">Signal</keyword>
<evidence type="ECO:0000256" key="1">
    <source>
        <dbReference type="ARBA" id="ARBA00022801"/>
    </source>
</evidence>
<evidence type="ECO:0000256" key="2">
    <source>
        <dbReference type="SAM" id="SignalP"/>
    </source>
</evidence>
<dbReference type="PANTHER" id="PTHR30404:SF0">
    <property type="entry name" value="N-ACETYLMURAMOYL-L-ALANINE AMIDASE AMIC"/>
    <property type="match status" value="1"/>
</dbReference>
<dbReference type="Proteomes" id="UP001139179">
    <property type="component" value="Unassembled WGS sequence"/>
</dbReference>
<dbReference type="PANTHER" id="PTHR30404">
    <property type="entry name" value="N-ACETYLMURAMOYL-L-ALANINE AMIDASE"/>
    <property type="match status" value="1"/>
</dbReference>
<dbReference type="GO" id="GO:0008745">
    <property type="term" value="F:N-acetylmuramoyl-L-alanine amidase activity"/>
    <property type="evidence" value="ECO:0007669"/>
    <property type="project" value="InterPro"/>
</dbReference>
<dbReference type="AlphaFoldDB" id="A0A9X2DN02"/>
<evidence type="ECO:0000313" key="5">
    <source>
        <dbReference type="Proteomes" id="UP001139179"/>
    </source>
</evidence>
<dbReference type="SMART" id="SM00646">
    <property type="entry name" value="Ami_3"/>
    <property type="match status" value="1"/>
</dbReference>
<dbReference type="Pfam" id="PF01520">
    <property type="entry name" value="Amidase_3"/>
    <property type="match status" value="1"/>
</dbReference>
<dbReference type="RefSeq" id="WP_251222665.1">
    <property type="nucleotide sequence ID" value="NZ_JAMBOL010000004.1"/>
</dbReference>
<feature type="domain" description="MurNAc-LAA" evidence="3">
    <location>
        <begin position="107"/>
        <end position="215"/>
    </location>
</feature>
<reference evidence="4" key="1">
    <citation type="submission" date="2022-05" db="EMBL/GenBank/DDBJ databases">
        <title>Comparative Genomics of Spacecraft Associated Microbes.</title>
        <authorList>
            <person name="Tran M.T."/>
            <person name="Wright A."/>
            <person name="Seuylemezian A."/>
            <person name="Eisen J."/>
            <person name="Coil D."/>
        </authorList>
    </citation>
    <scope>NUCLEOTIDE SEQUENCE</scope>
    <source>
        <strain evidence="4">214.1.1</strain>
    </source>
</reference>
<dbReference type="InterPro" id="IPR002508">
    <property type="entry name" value="MurNAc-LAA_cat"/>
</dbReference>
<dbReference type="Gene3D" id="3.40.630.40">
    <property type="entry name" value="Zn-dependent exopeptidases"/>
    <property type="match status" value="1"/>
</dbReference>
<dbReference type="CDD" id="cd02696">
    <property type="entry name" value="MurNAc-LAA"/>
    <property type="match status" value="1"/>
</dbReference>
<sequence>MVKRLVFTTLFLFSMIVLTACTSEPGFMRSADSDHGINSQPALKVVLDPGHGGKDGGATGVSGQFEKDFTLCVAKKVEKLLKAEAHIDVFMTRTEDRFISQESRYRPNYANQLNADLFISIHGNTFFDPEVTGTETYYYHENSRLLAKTIQEHVSHATGFRDRGIMKKDLFVVKDTQMPAALVEIGYLTNPDDEAKMWTDDFQNRVANSIVEAIKEYKQKAGT</sequence>
<dbReference type="PROSITE" id="PS51257">
    <property type="entry name" value="PROKAR_LIPOPROTEIN"/>
    <property type="match status" value="1"/>
</dbReference>
<evidence type="ECO:0000313" key="4">
    <source>
        <dbReference type="EMBL" id="MCM3713859.1"/>
    </source>
</evidence>
<dbReference type="GO" id="GO:0009253">
    <property type="term" value="P:peptidoglycan catabolic process"/>
    <property type="evidence" value="ECO:0007669"/>
    <property type="project" value="InterPro"/>
</dbReference>
<feature type="chain" id="PRO_5040721629" evidence="2">
    <location>
        <begin position="20"/>
        <end position="223"/>
    </location>
</feature>
<evidence type="ECO:0000259" key="3">
    <source>
        <dbReference type="SMART" id="SM00646"/>
    </source>
</evidence>
<gene>
    <name evidence="4" type="ORF">M3202_07155</name>
</gene>
<comment type="caution">
    <text evidence="4">The sequence shown here is derived from an EMBL/GenBank/DDBJ whole genome shotgun (WGS) entry which is preliminary data.</text>
</comment>
<keyword evidence="5" id="KW-1185">Reference proteome</keyword>
<dbReference type="InterPro" id="IPR050695">
    <property type="entry name" value="N-acetylmuramoyl_amidase_3"/>
</dbReference>
<protein>
    <submittedName>
        <fullName evidence="4">N-acetylmuramoyl-L-alanine amidase</fullName>
    </submittedName>
</protein>
<keyword evidence="1" id="KW-0378">Hydrolase</keyword>
<dbReference type="EMBL" id="JAMBOL010000004">
    <property type="protein sequence ID" value="MCM3713859.1"/>
    <property type="molecule type" value="Genomic_DNA"/>
</dbReference>
<accession>A0A9X2DN02</accession>
<organism evidence="4 5">
    <name type="scientific">Halalkalibacter oceani</name>
    <dbReference type="NCBI Taxonomy" id="1653776"/>
    <lineage>
        <taxon>Bacteria</taxon>
        <taxon>Bacillati</taxon>
        <taxon>Bacillota</taxon>
        <taxon>Bacilli</taxon>
        <taxon>Bacillales</taxon>
        <taxon>Bacillaceae</taxon>
        <taxon>Halalkalibacter</taxon>
    </lineage>
</organism>
<dbReference type="SUPFAM" id="SSF53187">
    <property type="entry name" value="Zn-dependent exopeptidases"/>
    <property type="match status" value="1"/>
</dbReference>
<dbReference type="GO" id="GO:0030288">
    <property type="term" value="C:outer membrane-bounded periplasmic space"/>
    <property type="evidence" value="ECO:0007669"/>
    <property type="project" value="TreeGrafter"/>
</dbReference>